<reference evidence="1" key="1">
    <citation type="submission" date="2021-06" db="EMBL/GenBank/DDBJ databases">
        <authorList>
            <person name="Kallberg Y."/>
            <person name="Tangrot J."/>
            <person name="Rosling A."/>
        </authorList>
    </citation>
    <scope>NUCLEOTIDE SEQUENCE</scope>
    <source>
        <strain evidence="1">MA453B</strain>
    </source>
</reference>
<sequence>AEAEMENEPNLWPTLIYWKGVEDWRMDQELKFVEFENSLDVLWKQIDWVEKNVSESLSVAQQKTAKKLLQKIARRASAFKYLYGKKDLQVSKYNTDKLTNSLMDNDIHSPELSDPGKATDERGQLYVNVHGLSWRLSEI</sequence>
<dbReference type="EMBL" id="CAJVPY010012977">
    <property type="protein sequence ID" value="CAG8737739.1"/>
    <property type="molecule type" value="Genomic_DNA"/>
</dbReference>
<evidence type="ECO:0000313" key="1">
    <source>
        <dbReference type="EMBL" id="CAG8737739.1"/>
    </source>
</evidence>
<dbReference type="AlphaFoldDB" id="A0A9N9NJP3"/>
<dbReference type="Proteomes" id="UP000789405">
    <property type="component" value="Unassembled WGS sequence"/>
</dbReference>
<keyword evidence="2" id="KW-1185">Reference proteome</keyword>
<comment type="caution">
    <text evidence="1">The sequence shown here is derived from an EMBL/GenBank/DDBJ whole genome shotgun (WGS) entry which is preliminary data.</text>
</comment>
<feature type="non-terminal residue" evidence="1">
    <location>
        <position position="1"/>
    </location>
</feature>
<gene>
    <name evidence="1" type="ORF">DERYTH_LOCUS15712</name>
</gene>
<protein>
    <submittedName>
        <fullName evidence="1">20250_t:CDS:1</fullName>
    </submittedName>
</protein>
<organism evidence="1 2">
    <name type="scientific">Dentiscutata erythropus</name>
    <dbReference type="NCBI Taxonomy" id="1348616"/>
    <lineage>
        <taxon>Eukaryota</taxon>
        <taxon>Fungi</taxon>
        <taxon>Fungi incertae sedis</taxon>
        <taxon>Mucoromycota</taxon>
        <taxon>Glomeromycotina</taxon>
        <taxon>Glomeromycetes</taxon>
        <taxon>Diversisporales</taxon>
        <taxon>Gigasporaceae</taxon>
        <taxon>Dentiscutata</taxon>
    </lineage>
</organism>
<evidence type="ECO:0000313" key="2">
    <source>
        <dbReference type="Proteomes" id="UP000789405"/>
    </source>
</evidence>
<proteinExistence type="predicted"/>
<name>A0A9N9NJP3_9GLOM</name>
<accession>A0A9N9NJP3</accession>